<dbReference type="RefSeq" id="WP_388017889.1">
    <property type="nucleotide sequence ID" value="NZ_JBHUDT010000003.1"/>
</dbReference>
<evidence type="ECO:0000256" key="4">
    <source>
        <dbReference type="SAM" id="Coils"/>
    </source>
</evidence>
<comment type="similarity">
    <text evidence="1">Belongs to the V-ATPase D subunit family.</text>
</comment>
<keyword evidence="2" id="KW-0813">Transport</keyword>
<sequence length="203" mass="23393">MADKILMNKNTLAALKHELKGYKTALPVFEMKEQQLKKVIRSIENTVTRLKKAIEQTNNEVKSWAAVMAEETIDLTSLVTVSDFKTKTREVAGVVIEQFETISFKEQDIDYLLTPLWVDAAIQVIEDQKTNQEMLTLEWKNLESVREELAEARRMKNALKEVFIPETQNNIRKIEIYLGDVERLAIGCAKLVKKKKQLKNEVV</sequence>
<dbReference type="Proteomes" id="UP001597441">
    <property type="component" value="Unassembled WGS sequence"/>
</dbReference>
<organism evidence="5 6">
    <name type="scientific">Gelatiniphilus marinus</name>
    <dbReference type="NCBI Taxonomy" id="1759464"/>
    <lineage>
        <taxon>Bacteria</taxon>
        <taxon>Pseudomonadati</taxon>
        <taxon>Bacteroidota</taxon>
        <taxon>Flavobacteriia</taxon>
        <taxon>Flavobacteriales</taxon>
        <taxon>Flavobacteriaceae</taxon>
        <taxon>Gelatiniphilus</taxon>
    </lineage>
</organism>
<evidence type="ECO:0000313" key="5">
    <source>
        <dbReference type="EMBL" id="MFD2535434.1"/>
    </source>
</evidence>
<keyword evidence="6" id="KW-1185">Reference proteome</keyword>
<comment type="caution">
    <text evidence="5">The sequence shown here is derived from an EMBL/GenBank/DDBJ whole genome shotgun (WGS) entry which is preliminary data.</text>
</comment>
<keyword evidence="3" id="KW-0406">Ion transport</keyword>
<feature type="coiled-coil region" evidence="4">
    <location>
        <begin position="142"/>
        <end position="201"/>
    </location>
</feature>
<evidence type="ECO:0000256" key="3">
    <source>
        <dbReference type="ARBA" id="ARBA00023065"/>
    </source>
</evidence>
<accession>A0ABW5JT07</accession>
<proteinExistence type="inferred from homology"/>
<keyword evidence="4" id="KW-0175">Coiled coil</keyword>
<dbReference type="InterPro" id="IPR002699">
    <property type="entry name" value="V_ATPase_D"/>
</dbReference>
<name>A0ABW5JT07_9FLAO</name>
<dbReference type="Pfam" id="PF01813">
    <property type="entry name" value="ATP-synt_D"/>
    <property type="match status" value="1"/>
</dbReference>
<dbReference type="EMBL" id="JBHULK010000003">
    <property type="protein sequence ID" value="MFD2535434.1"/>
    <property type="molecule type" value="Genomic_DNA"/>
</dbReference>
<dbReference type="Gene3D" id="1.10.287.3240">
    <property type="match status" value="1"/>
</dbReference>
<reference evidence="6" key="1">
    <citation type="journal article" date="2019" name="Int. J. Syst. Evol. Microbiol.">
        <title>The Global Catalogue of Microorganisms (GCM) 10K type strain sequencing project: providing services to taxonomists for standard genome sequencing and annotation.</title>
        <authorList>
            <consortium name="The Broad Institute Genomics Platform"/>
            <consortium name="The Broad Institute Genome Sequencing Center for Infectious Disease"/>
            <person name="Wu L."/>
            <person name="Ma J."/>
        </authorList>
    </citation>
    <scope>NUCLEOTIDE SEQUENCE [LARGE SCALE GENOMIC DNA]</scope>
    <source>
        <strain evidence="6">KCTC 42903</strain>
    </source>
</reference>
<evidence type="ECO:0000256" key="2">
    <source>
        <dbReference type="ARBA" id="ARBA00022448"/>
    </source>
</evidence>
<feature type="coiled-coil region" evidence="4">
    <location>
        <begin position="33"/>
        <end position="60"/>
    </location>
</feature>
<gene>
    <name evidence="5" type="ORF">ACFSQS_10010</name>
</gene>
<evidence type="ECO:0000313" key="6">
    <source>
        <dbReference type="Proteomes" id="UP001597441"/>
    </source>
</evidence>
<evidence type="ECO:0000256" key="1">
    <source>
        <dbReference type="ARBA" id="ARBA00005850"/>
    </source>
</evidence>
<protein>
    <submittedName>
        <fullName evidence="5">V-type ATP synthase subunit D</fullName>
    </submittedName>
</protein>
<dbReference type="NCBIfam" id="TIGR00309">
    <property type="entry name" value="V_ATPase_subD"/>
    <property type="match status" value="1"/>
</dbReference>